<dbReference type="InterPro" id="IPR015797">
    <property type="entry name" value="NUDIX_hydrolase-like_dom_sf"/>
</dbReference>
<dbReference type="PROSITE" id="PS51462">
    <property type="entry name" value="NUDIX"/>
    <property type="match status" value="1"/>
</dbReference>
<evidence type="ECO:0000313" key="3">
    <source>
        <dbReference type="Proteomes" id="UP001497525"/>
    </source>
</evidence>
<reference evidence="2" key="1">
    <citation type="submission" date="2024-06" db="EMBL/GenBank/DDBJ databases">
        <authorList>
            <person name="Liu X."/>
            <person name="Lenzi L."/>
            <person name="Haldenby T S."/>
            <person name="Uol C."/>
        </authorList>
    </citation>
    <scope>NUCLEOTIDE SEQUENCE</scope>
</reference>
<dbReference type="PANTHER" id="PTHR13622">
    <property type="entry name" value="THIAMIN PYROPHOSPHOKINASE"/>
    <property type="match status" value="1"/>
</dbReference>
<sequence>MTSPQPLSNFWRLVSQKCNNFLLAGSSRPTCLKFVIDGFFVGLIRPDMLSSLLRYPNIFVWISHPTSGERCISLHPSLDTIEKRTSAVSHAMLDLRQSNTVKALKGWRDEDYGVYVGERKQLLMSIERSASSLLGIVRYGVHINGYFIQPSTQKLLNSHRSSNGGCNLTSCTGDASELLSKYDPSRVMMWLGVRSLNKPTWPGMIDNMAAGGLSVGMDVIECAIKECQEEASIPIEFFDSLKPVGRLSYIFEDERGVCPQIEYIFDLELPPDFVPAGADGEVESFQLVSIEQTKELIFNDKFKENSALVVLDFLYRHKFIDPDSDPEHLRIQSLMHVHFDFD</sequence>
<dbReference type="Proteomes" id="UP001497525">
    <property type="component" value="Unassembled WGS sequence"/>
</dbReference>
<protein>
    <recommendedName>
        <fullName evidence="1">Nudix hydrolase domain-containing protein</fullName>
    </recommendedName>
</protein>
<organism evidence="2 3">
    <name type="scientific">Calicophoron daubneyi</name>
    <name type="common">Rumen fluke</name>
    <name type="synonym">Paramphistomum daubneyi</name>
    <dbReference type="NCBI Taxonomy" id="300641"/>
    <lineage>
        <taxon>Eukaryota</taxon>
        <taxon>Metazoa</taxon>
        <taxon>Spiralia</taxon>
        <taxon>Lophotrochozoa</taxon>
        <taxon>Platyhelminthes</taxon>
        <taxon>Trematoda</taxon>
        <taxon>Digenea</taxon>
        <taxon>Plagiorchiida</taxon>
        <taxon>Pronocephalata</taxon>
        <taxon>Paramphistomoidea</taxon>
        <taxon>Paramphistomidae</taxon>
        <taxon>Calicophoron</taxon>
    </lineage>
</organism>
<dbReference type="Gene3D" id="3.90.79.10">
    <property type="entry name" value="Nucleoside Triphosphate Pyrophosphohydrolase"/>
    <property type="match status" value="1"/>
</dbReference>
<dbReference type="Pfam" id="PF15916">
    <property type="entry name" value="DUF4743"/>
    <property type="match status" value="1"/>
</dbReference>
<dbReference type="EMBL" id="CAXLJL010000068">
    <property type="protein sequence ID" value="CAL5130562.1"/>
    <property type="molecule type" value="Genomic_DNA"/>
</dbReference>
<name>A0AAV2T319_CALDB</name>
<dbReference type="SUPFAM" id="SSF55811">
    <property type="entry name" value="Nudix"/>
    <property type="match status" value="1"/>
</dbReference>
<evidence type="ECO:0000259" key="1">
    <source>
        <dbReference type="PROSITE" id="PS51462"/>
    </source>
</evidence>
<dbReference type="CDD" id="cd03676">
    <property type="entry name" value="NUDIX_Tnr3_like"/>
    <property type="match status" value="1"/>
</dbReference>
<dbReference type="Pfam" id="PF00293">
    <property type="entry name" value="NUDIX"/>
    <property type="match status" value="1"/>
</dbReference>
<dbReference type="GO" id="GO:0044715">
    <property type="term" value="F:8-oxo-dGDP phosphatase activity"/>
    <property type="evidence" value="ECO:0007669"/>
    <property type="project" value="TreeGrafter"/>
</dbReference>
<dbReference type="InterPro" id="IPR000086">
    <property type="entry name" value="NUDIX_hydrolase_dom"/>
</dbReference>
<gene>
    <name evidence="2" type="ORF">CDAUBV1_LOCUS2623</name>
</gene>
<comment type="caution">
    <text evidence="2">The sequence shown here is derived from an EMBL/GenBank/DDBJ whole genome shotgun (WGS) entry which is preliminary data.</text>
</comment>
<proteinExistence type="predicted"/>
<dbReference type="AlphaFoldDB" id="A0AAV2T319"/>
<feature type="domain" description="Nudix hydrolase" evidence="1">
    <location>
        <begin position="158"/>
        <end position="312"/>
    </location>
</feature>
<evidence type="ECO:0000313" key="2">
    <source>
        <dbReference type="EMBL" id="CAL5130562.1"/>
    </source>
</evidence>
<dbReference type="InterPro" id="IPR031804">
    <property type="entry name" value="DUF4743"/>
</dbReference>
<dbReference type="PANTHER" id="PTHR13622:SF8">
    <property type="entry name" value="THIAMIN PYROPHOSPHOKINASE 1"/>
    <property type="match status" value="1"/>
</dbReference>
<accession>A0AAV2T319</accession>